<proteinExistence type="predicted"/>
<dbReference type="EMBL" id="QGNW01000257">
    <property type="protein sequence ID" value="RVW81071.1"/>
    <property type="molecule type" value="Genomic_DNA"/>
</dbReference>
<dbReference type="AlphaFoldDB" id="A0A438H9Q4"/>
<evidence type="ECO:0000313" key="2">
    <source>
        <dbReference type="Proteomes" id="UP000288805"/>
    </source>
</evidence>
<evidence type="ECO:0000313" key="1">
    <source>
        <dbReference type="EMBL" id="RVW81071.1"/>
    </source>
</evidence>
<gene>
    <name evidence="1" type="ORF">CK203_045398</name>
</gene>
<organism evidence="1 2">
    <name type="scientific">Vitis vinifera</name>
    <name type="common">Grape</name>
    <dbReference type="NCBI Taxonomy" id="29760"/>
    <lineage>
        <taxon>Eukaryota</taxon>
        <taxon>Viridiplantae</taxon>
        <taxon>Streptophyta</taxon>
        <taxon>Embryophyta</taxon>
        <taxon>Tracheophyta</taxon>
        <taxon>Spermatophyta</taxon>
        <taxon>Magnoliopsida</taxon>
        <taxon>eudicotyledons</taxon>
        <taxon>Gunneridae</taxon>
        <taxon>Pentapetalae</taxon>
        <taxon>rosids</taxon>
        <taxon>Vitales</taxon>
        <taxon>Vitaceae</taxon>
        <taxon>Viteae</taxon>
        <taxon>Vitis</taxon>
    </lineage>
</organism>
<reference evidence="1 2" key="1">
    <citation type="journal article" date="2018" name="PLoS Genet.">
        <title>Population sequencing reveals clonal diversity and ancestral inbreeding in the grapevine cultivar Chardonnay.</title>
        <authorList>
            <person name="Roach M.J."/>
            <person name="Johnson D.L."/>
            <person name="Bohlmann J."/>
            <person name="van Vuuren H.J."/>
            <person name="Jones S.J."/>
            <person name="Pretorius I.S."/>
            <person name="Schmidt S.A."/>
            <person name="Borneman A.R."/>
        </authorList>
    </citation>
    <scope>NUCLEOTIDE SEQUENCE [LARGE SCALE GENOMIC DNA]</scope>
    <source>
        <strain evidence="2">cv. Chardonnay</strain>
        <tissue evidence="1">Leaf</tissue>
    </source>
</reference>
<sequence>MCNCNYPPLLLVDKLVRRLLRPVGFLKSTLTFESKLLKLPPFLIDFNHVLETCAVLYTMPMSPVICAIFTYMSIYLDARANTFPKECLSILNKALLCKWSWRFAIEREAFWNQVIRGKYGEEQGGWCSKEARGVLWKSLRKDWDVYAWVKDVWCSNEGGGSWYRLMTGSWMRFVDFFWPYTGREFNKQWMIG</sequence>
<accession>A0A438H9Q4</accession>
<comment type="caution">
    <text evidence="1">The sequence shown here is derived from an EMBL/GenBank/DDBJ whole genome shotgun (WGS) entry which is preliminary data.</text>
</comment>
<name>A0A438H9Q4_VITVI</name>
<dbReference type="Proteomes" id="UP000288805">
    <property type="component" value="Unassembled WGS sequence"/>
</dbReference>
<protein>
    <submittedName>
        <fullName evidence="1">Uncharacterized protein</fullName>
    </submittedName>
</protein>